<dbReference type="Gene3D" id="3.10.620.30">
    <property type="match status" value="1"/>
</dbReference>
<dbReference type="PROSITE" id="PS50234">
    <property type="entry name" value="VWFA"/>
    <property type="match status" value="1"/>
</dbReference>
<dbReference type="InterPro" id="IPR036465">
    <property type="entry name" value="vWFA_dom_sf"/>
</dbReference>
<dbReference type="EMBL" id="PFPR01000049">
    <property type="protein sequence ID" value="PJA01570.1"/>
    <property type="molecule type" value="Genomic_DNA"/>
</dbReference>
<evidence type="ECO:0000313" key="3">
    <source>
        <dbReference type="EMBL" id="PJA01570.1"/>
    </source>
</evidence>
<reference evidence="4" key="1">
    <citation type="submission" date="2017-09" db="EMBL/GenBank/DDBJ databases">
        <title>Depth-based differentiation of microbial function through sediment-hosted aquifers and enrichment of novel symbionts in the deep terrestrial subsurface.</title>
        <authorList>
            <person name="Probst A.J."/>
            <person name="Ladd B."/>
            <person name="Jarett J.K."/>
            <person name="Geller-Mcgrath D.E."/>
            <person name="Sieber C.M.K."/>
            <person name="Emerson J.B."/>
            <person name="Anantharaman K."/>
            <person name="Thomas B.C."/>
            <person name="Malmstrom R."/>
            <person name="Stieglmeier M."/>
            <person name="Klingl A."/>
            <person name="Woyke T."/>
            <person name="Ryan C.M."/>
            <person name="Banfield J.F."/>
        </authorList>
    </citation>
    <scope>NUCLEOTIDE SEQUENCE [LARGE SCALE GENOMIC DNA]</scope>
</reference>
<protein>
    <recommendedName>
        <fullName evidence="2">VWFA domain-containing protein</fullName>
    </recommendedName>
</protein>
<proteinExistence type="predicted"/>
<sequence length="902" mass="101232">MEKSLEQFNQPGIGQKIMPERHSGAYAVERLRADALEGESYEDASAALLSLEALQAFRQKVSEFPFGSFQEVVEEATNLNRLSLSEEERSRQTEALAEALEQKAARFSPRVADLYLAILAEIKNEAYGPKFDLTSDKIAELKQEGDLDILFSGNISWEMKLNRIETRLTDYLSGARALDKREGKEMDDDVRQWRAEELKKAPTRPPERRNESKPGVDPMERLKEGERAPAIWKIEPGFDGPKYFKEQSFSEWNGKRNVWVENEYQYSDVELSPLLEKEDFKKGLVNITMNSQVNAGVWVSCPIPYTHKLHAIEAGGRNYRMQQDQNGDIVILIEGKDEVVDARVVLAAMSDKKLISEKPKTPTIPKMPAEFSEETNAKLKQIKNKSRGNILKARGLASYVRSRIAYLAPKDQAEAGKYNIAYNTHSKGFAGAVDEIKKGDCDVVNTYFAALCAKLNIPVRHCVGHSVKGRDERGSSSINSGTGHGWSEVWDEIRKEWALIDATPAGDANLEEEQKQDNSSFFNRIAGDDIEQEAIRPSDEKLEELRKKLAERKETLSYTKEERQLAEGAGVELKEARKIVKEINEAEQTRLPNGELVADALAKLFNAIVESRKSVASTYDGPVRRREGGERIENIVRHKIGIMAGEADPLSREKPAEEMREEKIIGGFDFYIIGDKSGSMQSTAEESERLWEMQRRAIYLILSSLHRFERNMERAGLKKENALSARTESISFRGDSLEEIDLDKPLTSQFSAQDKVKLWHSLTEQGVGNGDAAALSYIYEQIKKEITETEKRGVKDNRLRLVIACSDGGYMGAEGQMRALAEELHKLNAVVVGVGLTETAANVPVVMHNPPVSRGDIARDINDLPALVAKHLVLEAVKLFPEKARESAKQIIEASIAKFKNF</sequence>
<evidence type="ECO:0000259" key="2">
    <source>
        <dbReference type="PROSITE" id="PS50234"/>
    </source>
</evidence>
<dbReference type="InterPro" id="IPR002035">
    <property type="entry name" value="VWF_A"/>
</dbReference>
<name>A0A2M7VIB5_9BACT</name>
<dbReference type="Proteomes" id="UP000229364">
    <property type="component" value="Unassembled WGS sequence"/>
</dbReference>
<dbReference type="CDD" id="cd00198">
    <property type="entry name" value="vWFA"/>
    <property type="match status" value="1"/>
</dbReference>
<dbReference type="InterPro" id="IPR002931">
    <property type="entry name" value="Transglutaminase-like"/>
</dbReference>
<dbReference type="SUPFAM" id="SSF54001">
    <property type="entry name" value="Cysteine proteinases"/>
    <property type="match status" value="1"/>
</dbReference>
<dbReference type="AlphaFoldDB" id="A0A2M7VIB5"/>
<comment type="caution">
    <text evidence="3">The sequence shown here is derived from an EMBL/GenBank/DDBJ whole genome shotgun (WGS) entry which is preliminary data.</text>
</comment>
<evidence type="ECO:0000313" key="4">
    <source>
        <dbReference type="Proteomes" id="UP000229364"/>
    </source>
</evidence>
<dbReference type="InterPro" id="IPR038765">
    <property type="entry name" value="Papain-like_cys_pep_sf"/>
</dbReference>
<dbReference type="Gene3D" id="3.40.50.410">
    <property type="entry name" value="von Willebrand factor, type A domain"/>
    <property type="match status" value="1"/>
</dbReference>
<accession>A0A2M7VIB5</accession>
<feature type="domain" description="VWFA" evidence="2">
    <location>
        <begin position="669"/>
        <end position="872"/>
    </location>
</feature>
<feature type="region of interest" description="Disordered" evidence="1">
    <location>
        <begin position="196"/>
        <end position="222"/>
    </location>
</feature>
<dbReference type="Pfam" id="PF01841">
    <property type="entry name" value="Transglut_core"/>
    <property type="match status" value="1"/>
</dbReference>
<organism evidence="3 4">
    <name type="scientific">bacterium (Candidatus Gribaldobacteria) CG_4_10_14_0_2_um_filter_41_16</name>
    <dbReference type="NCBI Taxonomy" id="2014265"/>
    <lineage>
        <taxon>Bacteria</taxon>
        <taxon>Candidatus Gribaldobacteria</taxon>
    </lineage>
</organism>
<dbReference type="SMART" id="SM00460">
    <property type="entry name" value="TGc"/>
    <property type="match status" value="1"/>
</dbReference>
<dbReference type="SUPFAM" id="SSF53300">
    <property type="entry name" value="vWA-like"/>
    <property type="match status" value="1"/>
</dbReference>
<evidence type="ECO:0000256" key="1">
    <source>
        <dbReference type="SAM" id="MobiDB-lite"/>
    </source>
</evidence>
<gene>
    <name evidence="3" type="ORF">COX74_02070</name>
</gene>